<gene>
    <name evidence="11" type="ORF">C7383_11967</name>
</gene>
<dbReference type="InterPro" id="IPR010559">
    <property type="entry name" value="Sig_transdc_His_kin_internal"/>
</dbReference>
<evidence type="ECO:0000256" key="9">
    <source>
        <dbReference type="SAM" id="Phobius"/>
    </source>
</evidence>
<keyword evidence="6" id="KW-0418">Kinase</keyword>
<dbReference type="GO" id="GO:0000155">
    <property type="term" value="F:phosphorelay sensor kinase activity"/>
    <property type="evidence" value="ECO:0007669"/>
    <property type="project" value="InterPro"/>
</dbReference>
<dbReference type="RefSeq" id="WP_109748557.1">
    <property type="nucleotide sequence ID" value="NZ_JANKBI010000020.1"/>
</dbReference>
<dbReference type="SUPFAM" id="SSF55874">
    <property type="entry name" value="ATPase domain of HSP90 chaperone/DNA topoisomerase II/histidine kinase"/>
    <property type="match status" value="1"/>
</dbReference>
<keyword evidence="8 9" id="KW-0472">Membrane</keyword>
<keyword evidence="12" id="KW-1185">Reference proteome</keyword>
<proteinExistence type="predicted"/>
<keyword evidence="3" id="KW-0597">Phosphoprotein</keyword>
<evidence type="ECO:0000313" key="11">
    <source>
        <dbReference type="EMBL" id="PWJ72363.1"/>
    </source>
</evidence>
<comment type="caution">
    <text evidence="11">The sequence shown here is derived from an EMBL/GenBank/DDBJ whole genome shotgun (WGS) entry which is preliminary data.</text>
</comment>
<evidence type="ECO:0000256" key="8">
    <source>
        <dbReference type="ARBA" id="ARBA00023136"/>
    </source>
</evidence>
<accession>A0AB73SYD9</accession>
<dbReference type="GO" id="GO:0005886">
    <property type="term" value="C:plasma membrane"/>
    <property type="evidence" value="ECO:0007669"/>
    <property type="project" value="UniProtKB-SubCell"/>
</dbReference>
<keyword evidence="5 9" id="KW-0812">Transmembrane</keyword>
<evidence type="ECO:0000256" key="5">
    <source>
        <dbReference type="ARBA" id="ARBA00022692"/>
    </source>
</evidence>
<dbReference type="Pfam" id="PF02743">
    <property type="entry name" value="dCache_1"/>
    <property type="match status" value="1"/>
</dbReference>
<sequence>MKKKSFIRSLMVSYLWTAILPLAVILGIFFVNTVKNSQNIVEEKAESSARLISAQIQSLMDNMSFLSVHLVNNIMFSAKGLNYPHNTLVKEEQYYSGIQSECCSYAIEDSLYRVIFFTDRGYYIKSEEYNVDYNCRYRLPGEELEGIGWLETARTNYGKSLILPVNGHKIPLDDRKTLTLARAIRDPGKVVGYLCIQVEAEYLDEIFKIGEQSGAEVLLFDSSQGETVYSTSGFPSELVRTEDQTADLSLLEKDYLVIREEELNGLTTVLISPRKEIYASALQEICILLVEGIGLLVLTVFFICYYTRKMTKPLKVLTAQMSSMTLENLNAGEENTVPPSYDEIRYLYEGYQDMQRHLDQMIQKEIASKTLRIQERLSSLQAQINPHFLYNTLNVIGIMGSEARQPRIYRACLRLSSLLRYSIADKNDSASTIGMEIENITGYLELMKLRFEHHVEYRIQCGQELENVEVPRLFLQPFVENVFEHAYNGEQRVVHILISCRQEGEWTAVSVMDDGRGMGEEELEHLKERIEEHKNTPVSEQIKKMKDGIGVENTIMRLSFFLGEDFRYSLENREEGGFRVLLMIKRKVTEEDEKDQSADCGG</sequence>
<feature type="domain" description="HAMP" evidence="10">
    <location>
        <begin position="308"/>
        <end position="363"/>
    </location>
</feature>
<keyword evidence="2" id="KW-1003">Cell membrane</keyword>
<dbReference type="InterPro" id="IPR050640">
    <property type="entry name" value="Bact_2-comp_sensor_kinase"/>
</dbReference>
<dbReference type="Gene3D" id="6.10.340.10">
    <property type="match status" value="1"/>
</dbReference>
<dbReference type="AlphaFoldDB" id="A0AB73SYD9"/>
<dbReference type="Proteomes" id="UP000245412">
    <property type="component" value="Unassembled WGS sequence"/>
</dbReference>
<keyword evidence="4" id="KW-0808">Transferase</keyword>
<evidence type="ECO:0000313" key="12">
    <source>
        <dbReference type="Proteomes" id="UP000245412"/>
    </source>
</evidence>
<evidence type="ECO:0000256" key="1">
    <source>
        <dbReference type="ARBA" id="ARBA00004651"/>
    </source>
</evidence>
<evidence type="ECO:0000256" key="3">
    <source>
        <dbReference type="ARBA" id="ARBA00022553"/>
    </source>
</evidence>
<reference evidence="11 12" key="1">
    <citation type="submission" date="2018-05" db="EMBL/GenBank/DDBJ databases">
        <authorList>
            <person name="Goeker M."/>
            <person name="Huntemann M."/>
            <person name="Clum A."/>
            <person name="Pillay M."/>
            <person name="Palaniappan K."/>
            <person name="Varghese N."/>
            <person name="Mikhailova N."/>
            <person name="Stamatis D."/>
            <person name="Reddy T."/>
            <person name="Daum C."/>
            <person name="Shapiro N."/>
            <person name="Ivanova N."/>
            <person name="Kyrpides N."/>
            <person name="Woyke T."/>
        </authorList>
    </citation>
    <scope>NUCLEOTIDE SEQUENCE [LARGE SCALE GENOMIC DNA]</scope>
    <source>
        <strain evidence="11 12">DSM 26524</strain>
    </source>
</reference>
<dbReference type="Pfam" id="PF02518">
    <property type="entry name" value="HATPase_c"/>
    <property type="match status" value="1"/>
</dbReference>
<dbReference type="EMBL" id="QGGY01000019">
    <property type="protein sequence ID" value="PWJ72363.1"/>
    <property type="molecule type" value="Genomic_DNA"/>
</dbReference>
<evidence type="ECO:0000256" key="4">
    <source>
        <dbReference type="ARBA" id="ARBA00022679"/>
    </source>
</evidence>
<dbReference type="InterPro" id="IPR033479">
    <property type="entry name" value="dCache_1"/>
</dbReference>
<dbReference type="InterPro" id="IPR003660">
    <property type="entry name" value="HAMP_dom"/>
</dbReference>
<dbReference type="PROSITE" id="PS50885">
    <property type="entry name" value="HAMP"/>
    <property type="match status" value="1"/>
</dbReference>
<dbReference type="PANTHER" id="PTHR34220:SF7">
    <property type="entry name" value="SENSOR HISTIDINE KINASE YPDA"/>
    <property type="match status" value="1"/>
</dbReference>
<evidence type="ECO:0000256" key="2">
    <source>
        <dbReference type="ARBA" id="ARBA00022475"/>
    </source>
</evidence>
<protein>
    <submittedName>
        <fullName evidence="11">HAMP domain-containing protein</fullName>
    </submittedName>
</protein>
<dbReference type="PANTHER" id="PTHR34220">
    <property type="entry name" value="SENSOR HISTIDINE KINASE YPDA"/>
    <property type="match status" value="1"/>
</dbReference>
<dbReference type="InterPro" id="IPR003594">
    <property type="entry name" value="HATPase_dom"/>
</dbReference>
<evidence type="ECO:0000256" key="7">
    <source>
        <dbReference type="ARBA" id="ARBA00022989"/>
    </source>
</evidence>
<feature type="transmembrane region" description="Helical" evidence="9">
    <location>
        <begin position="12"/>
        <end position="31"/>
    </location>
</feature>
<organism evidence="11 12">
    <name type="scientific">Murimonas intestini</name>
    <dbReference type="NCBI Taxonomy" id="1337051"/>
    <lineage>
        <taxon>Bacteria</taxon>
        <taxon>Bacillati</taxon>
        <taxon>Bacillota</taxon>
        <taxon>Clostridia</taxon>
        <taxon>Lachnospirales</taxon>
        <taxon>Lachnospiraceae</taxon>
        <taxon>Murimonas</taxon>
    </lineage>
</organism>
<evidence type="ECO:0000256" key="6">
    <source>
        <dbReference type="ARBA" id="ARBA00022777"/>
    </source>
</evidence>
<feature type="transmembrane region" description="Helical" evidence="9">
    <location>
        <begin position="287"/>
        <end position="306"/>
    </location>
</feature>
<keyword evidence="7 9" id="KW-1133">Transmembrane helix</keyword>
<evidence type="ECO:0000259" key="10">
    <source>
        <dbReference type="PROSITE" id="PS50885"/>
    </source>
</evidence>
<dbReference type="Gene3D" id="3.30.565.10">
    <property type="entry name" value="Histidine kinase-like ATPase, C-terminal domain"/>
    <property type="match status" value="1"/>
</dbReference>
<dbReference type="InterPro" id="IPR036890">
    <property type="entry name" value="HATPase_C_sf"/>
</dbReference>
<dbReference type="Pfam" id="PF06580">
    <property type="entry name" value="His_kinase"/>
    <property type="match status" value="1"/>
</dbReference>
<comment type="subcellular location">
    <subcellularLocation>
        <location evidence="1">Cell membrane</location>
        <topology evidence="1">Multi-pass membrane protein</topology>
    </subcellularLocation>
</comment>
<name>A0AB73SYD9_9FIRM</name>